<dbReference type="EMBL" id="LFCV01000056">
    <property type="protein sequence ID" value="KMJ45352.1"/>
    <property type="molecule type" value="Genomic_DNA"/>
</dbReference>
<sequence>MTHKKLSLTGVKLAESEFVIHETEGCIEKSAVDALLDGHLAACRIRHFLSEEQRKKIINNFWLSPARKPRYGDGIDGVEGYFLGASHIEKTTFEYFEEAEYFRLAVDQLFQDTINPQIHFINQLTNSQSEHLLQVRPAMHQGRFAGNVKAVYWNNSGEFLLLPHDDLAQLSDPRQNDFEIQSVKRVMAVNFYAEVPQDGGQLKVWNIDPDVESRSALGLTHSGFPYPTDSLEEHENMVIEIAPGDLILLNGNLIHAVLTGNANQLQEKRLLITCFMGVNKDGELIWWT</sequence>
<keyword evidence="2" id="KW-1185">Reference proteome</keyword>
<protein>
    <recommendedName>
        <fullName evidence="3">Proline hydroxylase</fullName>
    </recommendedName>
</protein>
<dbReference type="Pfam" id="PF22814">
    <property type="entry name" value="WelO5"/>
    <property type="match status" value="1"/>
</dbReference>
<evidence type="ECO:0000313" key="1">
    <source>
        <dbReference type="EMBL" id="KMJ45352.1"/>
    </source>
</evidence>
<accession>A0A0J5FTT6</accession>
<evidence type="ECO:0008006" key="3">
    <source>
        <dbReference type="Google" id="ProtNLM"/>
    </source>
</evidence>
<dbReference type="AlphaFoldDB" id="A0A0J5FTT6"/>
<dbReference type="OrthoDB" id="4009736at2"/>
<reference evidence="1 2" key="1">
    <citation type="submission" date="2015-06" db="EMBL/GenBank/DDBJ databases">
        <title>Draft Whole-Genome Sequence of the Entomopathogenic Bacterium Xenorhabdus khoisanae.</title>
        <authorList>
            <person name="Naidoo S."/>
            <person name="Featherston J."/>
            <person name="Gray V.M."/>
        </authorList>
    </citation>
    <scope>NUCLEOTIDE SEQUENCE [LARGE SCALE GENOMIC DNA]</scope>
    <source>
        <strain evidence="1 2">MCB</strain>
    </source>
</reference>
<dbReference type="PATRIC" id="fig|880157.4.peg.2017"/>
<dbReference type="STRING" id="880157.AB204_09520"/>
<gene>
    <name evidence="1" type="ORF">AB204_09520</name>
</gene>
<dbReference type="RefSeq" id="WP_047963139.1">
    <property type="nucleotide sequence ID" value="NZ_CAWMBG010000056.1"/>
</dbReference>
<dbReference type="Gene3D" id="2.60.120.620">
    <property type="entry name" value="q2cbj1_9rhob like domain"/>
    <property type="match status" value="1"/>
</dbReference>
<comment type="caution">
    <text evidence="1">The sequence shown here is derived from an EMBL/GenBank/DDBJ whole genome shotgun (WGS) entry which is preliminary data.</text>
</comment>
<organism evidence="1 2">
    <name type="scientific">Xenorhabdus khoisanae</name>
    <dbReference type="NCBI Taxonomy" id="880157"/>
    <lineage>
        <taxon>Bacteria</taxon>
        <taxon>Pseudomonadati</taxon>
        <taxon>Pseudomonadota</taxon>
        <taxon>Gammaproteobacteria</taxon>
        <taxon>Enterobacterales</taxon>
        <taxon>Morganellaceae</taxon>
        <taxon>Xenorhabdus</taxon>
    </lineage>
</organism>
<dbReference type="InterPro" id="IPR055091">
    <property type="entry name" value="WelO5-like"/>
</dbReference>
<dbReference type="Proteomes" id="UP000036277">
    <property type="component" value="Unassembled WGS sequence"/>
</dbReference>
<name>A0A0J5FTT6_9GAMM</name>
<evidence type="ECO:0000313" key="2">
    <source>
        <dbReference type="Proteomes" id="UP000036277"/>
    </source>
</evidence>
<proteinExistence type="predicted"/>